<dbReference type="InterPro" id="IPR006485">
    <property type="entry name" value="Phage-like_holin"/>
</dbReference>
<keyword evidence="1" id="KW-1133">Transmembrane helix</keyword>
<evidence type="ECO:0000313" key="3">
    <source>
        <dbReference type="Proteomes" id="UP000463883"/>
    </source>
</evidence>
<gene>
    <name evidence="2" type="ORF">Ami3637_02130</name>
</gene>
<sequence>MSKYTLRGRKALTINWKLRLKNKTTLVSLIACIVAFIYQILAILGIAPSVTEEAVMQIISLLINILVTLGVVVDPTTSGIKDSVRAMTYKEPN</sequence>
<reference evidence="2 3" key="1">
    <citation type="submission" date="2020-01" db="EMBL/GenBank/DDBJ databases">
        <title>Genomic analysis of Aminipila sp. CBA3637.</title>
        <authorList>
            <person name="Kim Y.B."/>
            <person name="Roh S.W."/>
        </authorList>
    </citation>
    <scope>NUCLEOTIDE SEQUENCE [LARGE SCALE GENOMIC DNA]</scope>
    <source>
        <strain evidence="2 3">CBA3637</strain>
    </source>
</reference>
<evidence type="ECO:0000313" key="2">
    <source>
        <dbReference type="EMBL" id="QHI71349.1"/>
    </source>
</evidence>
<dbReference type="Pfam" id="PF04531">
    <property type="entry name" value="Phage_holin_1"/>
    <property type="match status" value="1"/>
</dbReference>
<name>A0A6P1M9E5_9FIRM</name>
<feature type="transmembrane region" description="Helical" evidence="1">
    <location>
        <begin position="26"/>
        <end position="48"/>
    </location>
</feature>
<dbReference type="AlphaFoldDB" id="A0A6P1M9E5"/>
<keyword evidence="3" id="KW-1185">Reference proteome</keyword>
<keyword evidence="1" id="KW-0812">Transmembrane</keyword>
<dbReference type="EMBL" id="CP047591">
    <property type="protein sequence ID" value="QHI71349.1"/>
    <property type="molecule type" value="Genomic_DNA"/>
</dbReference>
<protein>
    <submittedName>
        <fullName evidence="2">Phage holin</fullName>
    </submittedName>
</protein>
<feature type="transmembrane region" description="Helical" evidence="1">
    <location>
        <begin position="54"/>
        <end position="73"/>
    </location>
</feature>
<keyword evidence="1" id="KW-0472">Membrane</keyword>
<proteinExistence type="predicted"/>
<dbReference type="Proteomes" id="UP000463883">
    <property type="component" value="Chromosome"/>
</dbReference>
<accession>A0A6P1M9E5</accession>
<dbReference type="NCBIfam" id="TIGR01598">
    <property type="entry name" value="holin_phiLC3"/>
    <property type="match status" value="1"/>
</dbReference>
<evidence type="ECO:0000256" key="1">
    <source>
        <dbReference type="SAM" id="Phobius"/>
    </source>
</evidence>
<organism evidence="2 3">
    <name type="scientific">Aminipila terrae</name>
    <dbReference type="NCBI Taxonomy" id="2697030"/>
    <lineage>
        <taxon>Bacteria</taxon>
        <taxon>Bacillati</taxon>
        <taxon>Bacillota</taxon>
        <taxon>Clostridia</taxon>
        <taxon>Peptostreptococcales</taxon>
        <taxon>Anaerovoracaceae</taxon>
        <taxon>Aminipila</taxon>
    </lineage>
</organism>
<dbReference type="KEGG" id="amic:Ami3637_02130"/>